<dbReference type="EMBL" id="FR824519">
    <property type="protein sequence ID" value="CCA27225.1"/>
    <property type="molecule type" value="Genomic_DNA"/>
</dbReference>
<dbReference type="Pfam" id="PF18271">
    <property type="entry name" value="GH131_N"/>
    <property type="match status" value="1"/>
</dbReference>
<sequence length="119" mass="13884">MFFSTSLYVKFSFKVPTALNKEFTWQIAFPESHCWEARLAPNDDGSTQLRLLSNNKYDKPVWHETIDCETWYNIGVLVTATSSQFYRSTNDDDLEKVGEDTEAKCDVTKADFQEHHWGY</sequence>
<feature type="domain" description="Glycoside hydrolase 131 catalytic N-terminal" evidence="1">
    <location>
        <begin position="10"/>
        <end position="113"/>
    </location>
</feature>
<organism evidence="2">
    <name type="scientific">Albugo laibachii Nc14</name>
    <dbReference type="NCBI Taxonomy" id="890382"/>
    <lineage>
        <taxon>Eukaryota</taxon>
        <taxon>Sar</taxon>
        <taxon>Stramenopiles</taxon>
        <taxon>Oomycota</taxon>
        <taxon>Peronosporomycetes</taxon>
        <taxon>Albuginales</taxon>
        <taxon>Albuginaceae</taxon>
        <taxon>Albugo</taxon>
    </lineage>
</organism>
<evidence type="ECO:0000313" key="2">
    <source>
        <dbReference type="EMBL" id="CCA27225.1"/>
    </source>
</evidence>
<proteinExistence type="predicted"/>
<name>F0X0E0_9STRA</name>
<dbReference type="AlphaFoldDB" id="F0X0E0"/>
<dbReference type="Gene3D" id="2.60.120.1160">
    <property type="match status" value="1"/>
</dbReference>
<reference evidence="2" key="1">
    <citation type="journal article" date="2011" name="PLoS Biol.">
        <title>Gene gain and loss during evolution of obligate parasitism in the white rust pathogen of Arabidopsis thaliana.</title>
        <authorList>
            <person name="Kemen E."/>
            <person name="Gardiner A."/>
            <person name="Schultz-Larsen T."/>
            <person name="Kemen A.C."/>
            <person name="Balmuth A.L."/>
            <person name="Robert-Seilaniantz A."/>
            <person name="Bailey K."/>
            <person name="Holub E."/>
            <person name="Studholme D.J."/>
            <person name="Maclean D."/>
            <person name="Jones J.D."/>
        </authorList>
    </citation>
    <scope>NUCLEOTIDE SEQUENCE</scope>
</reference>
<reference evidence="2" key="2">
    <citation type="submission" date="2011-02" db="EMBL/GenBank/DDBJ databases">
        <authorList>
            <person name="MacLean D."/>
        </authorList>
    </citation>
    <scope>NUCLEOTIDE SEQUENCE</scope>
</reference>
<protein>
    <submittedName>
        <fullName evidence="2">AlNc14C478G11879 protein</fullName>
    </submittedName>
</protein>
<dbReference type="HOGENOM" id="CLU_2065851_0_0_1"/>
<accession>F0X0E0</accession>
<evidence type="ECO:0000259" key="1">
    <source>
        <dbReference type="Pfam" id="PF18271"/>
    </source>
</evidence>
<dbReference type="InterPro" id="IPR041524">
    <property type="entry name" value="GH131_N"/>
</dbReference>
<gene>
    <name evidence="2" type="primary">AlNc14C478G11879</name>
    <name evidence="2" type="ORF">ALNC14_133690</name>
</gene>